<dbReference type="Gene3D" id="3.40.50.150">
    <property type="entry name" value="Vaccinia Virus protein VP39"/>
    <property type="match status" value="1"/>
</dbReference>
<feature type="region of interest" description="Disordered" evidence="1">
    <location>
        <begin position="1"/>
        <end position="22"/>
    </location>
</feature>
<name>A0A5C3QEV7_9AGAR</name>
<evidence type="ECO:0000313" key="2">
    <source>
        <dbReference type="EMBL" id="TFL00242.1"/>
    </source>
</evidence>
<dbReference type="STRING" id="1884261.A0A5C3QEV7"/>
<dbReference type="InterPro" id="IPR019410">
    <property type="entry name" value="Methyltransf_16"/>
</dbReference>
<protein>
    <submittedName>
        <fullName evidence="2">Putative methyltransferase-domain-containing protein</fullName>
    </submittedName>
</protein>
<keyword evidence="2" id="KW-0489">Methyltransferase</keyword>
<evidence type="ECO:0000313" key="3">
    <source>
        <dbReference type="Proteomes" id="UP000305067"/>
    </source>
</evidence>
<accession>A0A5C3QEV7</accession>
<keyword evidence="3" id="KW-1185">Reference proteome</keyword>
<dbReference type="OrthoDB" id="413520at2759"/>
<dbReference type="AlphaFoldDB" id="A0A5C3QEV7"/>
<gene>
    <name evidence="2" type="ORF">BDV98DRAFT_650436</name>
</gene>
<proteinExistence type="predicted"/>
<reference evidence="2 3" key="1">
    <citation type="journal article" date="2019" name="Nat. Ecol. Evol.">
        <title>Megaphylogeny resolves global patterns of mushroom evolution.</title>
        <authorList>
            <person name="Varga T."/>
            <person name="Krizsan K."/>
            <person name="Foldi C."/>
            <person name="Dima B."/>
            <person name="Sanchez-Garcia M."/>
            <person name="Sanchez-Ramirez S."/>
            <person name="Szollosi G.J."/>
            <person name="Szarkandi J.G."/>
            <person name="Papp V."/>
            <person name="Albert L."/>
            <person name="Andreopoulos W."/>
            <person name="Angelini C."/>
            <person name="Antonin V."/>
            <person name="Barry K.W."/>
            <person name="Bougher N.L."/>
            <person name="Buchanan P."/>
            <person name="Buyck B."/>
            <person name="Bense V."/>
            <person name="Catcheside P."/>
            <person name="Chovatia M."/>
            <person name="Cooper J."/>
            <person name="Damon W."/>
            <person name="Desjardin D."/>
            <person name="Finy P."/>
            <person name="Geml J."/>
            <person name="Haridas S."/>
            <person name="Hughes K."/>
            <person name="Justo A."/>
            <person name="Karasinski D."/>
            <person name="Kautmanova I."/>
            <person name="Kiss B."/>
            <person name="Kocsube S."/>
            <person name="Kotiranta H."/>
            <person name="LaButti K.M."/>
            <person name="Lechner B.E."/>
            <person name="Liimatainen K."/>
            <person name="Lipzen A."/>
            <person name="Lukacs Z."/>
            <person name="Mihaltcheva S."/>
            <person name="Morgado L.N."/>
            <person name="Niskanen T."/>
            <person name="Noordeloos M.E."/>
            <person name="Ohm R.A."/>
            <person name="Ortiz-Santana B."/>
            <person name="Ovrebo C."/>
            <person name="Racz N."/>
            <person name="Riley R."/>
            <person name="Savchenko A."/>
            <person name="Shiryaev A."/>
            <person name="Soop K."/>
            <person name="Spirin V."/>
            <person name="Szebenyi C."/>
            <person name="Tomsovsky M."/>
            <person name="Tulloss R.E."/>
            <person name="Uehling J."/>
            <person name="Grigoriev I.V."/>
            <person name="Vagvolgyi C."/>
            <person name="Papp T."/>
            <person name="Martin F.M."/>
            <person name="Miettinen O."/>
            <person name="Hibbett D.S."/>
            <person name="Nagy L.G."/>
        </authorList>
    </citation>
    <scope>NUCLEOTIDE SEQUENCE [LARGE SCALE GENOMIC DNA]</scope>
    <source>
        <strain evidence="2 3">CBS 309.79</strain>
    </source>
</reference>
<dbReference type="PANTHER" id="PTHR14614">
    <property type="entry name" value="HEPATOCELLULAR CARCINOMA-ASSOCIATED ANTIGEN"/>
    <property type="match status" value="1"/>
</dbReference>
<dbReference type="Proteomes" id="UP000305067">
    <property type="component" value="Unassembled WGS sequence"/>
</dbReference>
<dbReference type="InterPro" id="IPR029063">
    <property type="entry name" value="SAM-dependent_MTases_sf"/>
</dbReference>
<keyword evidence="2" id="KW-0808">Transferase</keyword>
<dbReference type="PANTHER" id="PTHR14614:SF161">
    <property type="match status" value="1"/>
</dbReference>
<dbReference type="GO" id="GO:0005829">
    <property type="term" value="C:cytosol"/>
    <property type="evidence" value="ECO:0007669"/>
    <property type="project" value="TreeGrafter"/>
</dbReference>
<dbReference type="GO" id="GO:0032991">
    <property type="term" value="C:protein-containing complex"/>
    <property type="evidence" value="ECO:0007669"/>
    <property type="project" value="TreeGrafter"/>
</dbReference>
<evidence type="ECO:0000256" key="1">
    <source>
        <dbReference type="SAM" id="MobiDB-lite"/>
    </source>
</evidence>
<dbReference type="GO" id="GO:0032259">
    <property type="term" value="P:methylation"/>
    <property type="evidence" value="ECO:0007669"/>
    <property type="project" value="UniProtKB-KW"/>
</dbReference>
<dbReference type="Pfam" id="PF10294">
    <property type="entry name" value="Methyltransf_16"/>
    <property type="match status" value="1"/>
</dbReference>
<organism evidence="2 3">
    <name type="scientific">Pterulicium gracile</name>
    <dbReference type="NCBI Taxonomy" id="1884261"/>
    <lineage>
        <taxon>Eukaryota</taxon>
        <taxon>Fungi</taxon>
        <taxon>Dikarya</taxon>
        <taxon>Basidiomycota</taxon>
        <taxon>Agaricomycotina</taxon>
        <taxon>Agaricomycetes</taxon>
        <taxon>Agaricomycetidae</taxon>
        <taxon>Agaricales</taxon>
        <taxon>Pleurotineae</taxon>
        <taxon>Pterulaceae</taxon>
        <taxon>Pterulicium</taxon>
    </lineage>
</organism>
<dbReference type="EMBL" id="ML178829">
    <property type="protein sequence ID" value="TFL00242.1"/>
    <property type="molecule type" value="Genomic_DNA"/>
</dbReference>
<sequence>MTPRANPNFPLNLDISPSISTDRSSDLEGAGFLDQESSIRDFGIAGKIWESAYVLDEYLRSSDGMEYDPPCPVLKPHTGSRLVVELGSGTGVNALALGKLLDASAGDVLVATDLDDVCPLLLKNLQGCTLPNGPIAVRPLCWGDSAQGESILSEFGDDDRGMMRAAHIVCSDLIYFPELLTPLLRSLLHLTSAIQRTTPDIPSVTISYKIRSLPKEMPFWAAFGVWFDYQPVWRRAQRSASRLGSTVTSEFSGWSRLGAARDDGDIFVFVAQRRPESLLWDIPAADVALMSGAGHGADDTFERLLLMSIGDDDGTL</sequence>
<dbReference type="GO" id="GO:0008757">
    <property type="term" value="F:S-adenosylmethionine-dependent methyltransferase activity"/>
    <property type="evidence" value="ECO:0007669"/>
    <property type="project" value="UniProtKB-ARBA"/>
</dbReference>